<protein>
    <submittedName>
        <fullName evidence="1">HipA N-terminal domain protein</fullName>
    </submittedName>
</protein>
<name>A0A0P0Z117_9HYPH</name>
<sequence>MRVGKPRMREIFDDLSVHARSQADTVFNALPNNFPEPLIGSVRSAIEQRTAILAGTKDHATD</sequence>
<evidence type="ECO:0000313" key="1">
    <source>
        <dbReference type="EMBL" id="BAT27683.1"/>
    </source>
</evidence>
<dbReference type="AlphaFoldDB" id="A0A0P0Z117"/>
<organism evidence="1">
    <name type="scientific">Aureimonas frigidaquae</name>
    <dbReference type="NCBI Taxonomy" id="424757"/>
    <lineage>
        <taxon>Bacteria</taxon>
        <taxon>Pseudomonadati</taxon>
        <taxon>Pseudomonadota</taxon>
        <taxon>Alphaproteobacteria</taxon>
        <taxon>Hyphomicrobiales</taxon>
        <taxon>Aurantimonadaceae</taxon>
        <taxon>Aureimonas</taxon>
    </lineage>
</organism>
<dbReference type="EMBL" id="LC066375">
    <property type="protein sequence ID" value="BAT27683.1"/>
    <property type="molecule type" value="Genomic_DNA"/>
</dbReference>
<proteinExistence type="predicted"/>
<reference evidence="1" key="1">
    <citation type="journal article" date="2015" name="Proc. Natl. Acad. Sci. U.S.A.">
        <title>Bacterial clade with the ribosomal RNA operon on a small plasmid rather than the chromosome.</title>
        <authorList>
            <person name="Anda M."/>
            <person name="Ohtsubo Y."/>
            <person name="Okubo T."/>
            <person name="Sugawara M."/>
            <person name="Nagata Y."/>
            <person name="Tsuda M."/>
            <person name="Minamisawa K."/>
            <person name="Mitsui H."/>
        </authorList>
    </citation>
    <scope>NUCLEOTIDE SEQUENCE</scope>
    <source>
        <strain evidence="1">JCM 14755</strain>
    </source>
</reference>
<accession>A0A0P0Z117</accession>